<keyword evidence="1" id="KW-0343">GTPase activation</keyword>
<feature type="domain" description="Arf-GAP" evidence="7">
    <location>
        <begin position="8"/>
        <end position="114"/>
    </location>
</feature>
<evidence type="ECO:0000256" key="1">
    <source>
        <dbReference type="ARBA" id="ARBA00022468"/>
    </source>
</evidence>
<dbReference type="VEuPathDB" id="TriTrypDB:TcBrA4_0104160"/>
<dbReference type="VEuPathDB" id="TriTrypDB:C4B63_17g115"/>
<dbReference type="VEuPathDB" id="TriTrypDB:TCSYLVIO_004180"/>
<dbReference type="VEuPathDB" id="TriTrypDB:TcG_00248"/>
<evidence type="ECO:0000256" key="6">
    <source>
        <dbReference type="SAM" id="MobiDB-lite"/>
    </source>
</evidence>
<dbReference type="PRINTS" id="PR00405">
    <property type="entry name" value="REVINTRACTNG"/>
</dbReference>
<dbReference type="SMART" id="SM00105">
    <property type="entry name" value="ArfGap"/>
    <property type="match status" value="1"/>
</dbReference>
<dbReference type="VEuPathDB" id="TriTrypDB:TcCLB.506871.30"/>
<comment type="caution">
    <text evidence="8">The sequence shown here is derived from an EMBL/GenBank/DDBJ whole genome shotgun (WGS) entry which is preliminary data.</text>
</comment>
<keyword evidence="3 5" id="KW-0863">Zinc-finger</keyword>
<dbReference type="GO" id="GO:0000139">
    <property type="term" value="C:Golgi membrane"/>
    <property type="evidence" value="ECO:0007669"/>
    <property type="project" value="GOC"/>
</dbReference>
<dbReference type="AlphaFoldDB" id="A0A2V2VRP2"/>
<dbReference type="PANTHER" id="PTHR45686">
    <property type="entry name" value="ADP-RIBOSYLATION FACTOR GTPASE ACTIVATING PROTEIN 3, ISOFORM H-RELATED"/>
    <property type="match status" value="1"/>
</dbReference>
<evidence type="ECO:0000313" key="9">
    <source>
        <dbReference type="Proteomes" id="UP000246121"/>
    </source>
</evidence>
<dbReference type="VEuPathDB" id="TriTrypDB:Tc_MARK_2926"/>
<accession>A0A2V2VRP2</accession>
<dbReference type="VEuPathDB" id="TriTrypDB:TcCLB.507507.20"/>
<keyword evidence="4" id="KW-0862">Zinc</keyword>
<evidence type="ECO:0000313" key="8">
    <source>
        <dbReference type="EMBL" id="PWU96993.1"/>
    </source>
</evidence>
<dbReference type="Gene3D" id="1.10.220.150">
    <property type="entry name" value="Arf GTPase activating protein"/>
    <property type="match status" value="1"/>
</dbReference>
<dbReference type="VEuPathDB" id="TriTrypDB:ECC02_003779"/>
<dbReference type="VEuPathDB" id="TriTrypDB:BCY84_18389"/>
<dbReference type="PROSITE" id="PS50115">
    <property type="entry name" value="ARFGAP"/>
    <property type="match status" value="1"/>
</dbReference>
<organism evidence="8 9">
    <name type="scientific">Trypanosoma cruzi</name>
    <dbReference type="NCBI Taxonomy" id="5693"/>
    <lineage>
        <taxon>Eukaryota</taxon>
        <taxon>Discoba</taxon>
        <taxon>Euglenozoa</taxon>
        <taxon>Kinetoplastea</taxon>
        <taxon>Metakinetoplastina</taxon>
        <taxon>Trypanosomatida</taxon>
        <taxon>Trypanosomatidae</taxon>
        <taxon>Trypanosoma</taxon>
        <taxon>Schizotrypanum</taxon>
    </lineage>
</organism>
<dbReference type="VEuPathDB" id="TriTrypDB:TCDM_04450"/>
<dbReference type="GO" id="GO:0048205">
    <property type="term" value="P:COPI coating of Golgi vesicle"/>
    <property type="evidence" value="ECO:0007669"/>
    <property type="project" value="TreeGrafter"/>
</dbReference>
<dbReference type="GO" id="GO:0005096">
    <property type="term" value="F:GTPase activator activity"/>
    <property type="evidence" value="ECO:0007669"/>
    <property type="project" value="UniProtKB-KW"/>
</dbReference>
<dbReference type="InterPro" id="IPR038508">
    <property type="entry name" value="ArfGAP_dom_sf"/>
</dbReference>
<sequence>MSHTEADKTVFAEITARDSECKICFECGAPNPQWCDVHHAVFICLECSGVHRSLGVHLSFVRSPTMDGWTNWRPEKLRQMQLGGNRRAREYFERNNVPRAPIQARYESLGALRYAAMLEAEALGNSFDEKSWTPPEWYERLIQGRQREKDAMAPQAPQQHHPFTGMGSDGKQWSEKNSAGSGDWYNSLAGGWATLSKKATEIAGSAGTQARTLMQEADLGDVKTKLSSGWSTVSGYANQLSTKITNIAKGEDDGDGLTGMTRKAKLAGQESANDPLVTREAYEHIEHRAEGLSPRSSVPFSKFRGRQ</sequence>
<feature type="region of interest" description="Disordered" evidence="6">
    <location>
        <begin position="147"/>
        <end position="179"/>
    </location>
</feature>
<evidence type="ECO:0000256" key="4">
    <source>
        <dbReference type="ARBA" id="ARBA00022833"/>
    </source>
</evidence>
<dbReference type="Pfam" id="PF01412">
    <property type="entry name" value="ArfGap"/>
    <property type="match status" value="1"/>
</dbReference>
<dbReference type="VEuPathDB" id="TriTrypDB:TcYC6_0053080"/>
<name>A0A2V2VRP2_TRYCR</name>
<reference evidence="8 9" key="1">
    <citation type="journal article" date="2018" name="Microb. Genom.">
        <title>Expanding an expanded genome: long-read sequencing of Trypanosoma cruzi.</title>
        <authorList>
            <person name="Berna L."/>
            <person name="Rodriguez M."/>
            <person name="Chiribao M.L."/>
            <person name="Parodi-Talice A."/>
            <person name="Pita S."/>
            <person name="Rijo G."/>
            <person name="Alvarez-Valin F."/>
            <person name="Robello C."/>
        </authorList>
    </citation>
    <scope>NUCLEOTIDE SEQUENCE [LARGE SCALE GENOMIC DNA]</scope>
    <source>
        <strain evidence="8 9">Dm28c</strain>
    </source>
</reference>
<dbReference type="GO" id="GO:0008270">
    <property type="term" value="F:zinc ion binding"/>
    <property type="evidence" value="ECO:0007669"/>
    <property type="project" value="UniProtKB-KW"/>
</dbReference>
<gene>
    <name evidence="8" type="ORF">C4B63_17g115</name>
</gene>
<keyword evidence="2" id="KW-0479">Metal-binding</keyword>
<protein>
    <submittedName>
        <fullName evidence="8">Putative ADP-ribosylation factor GTPase activating protein 1</fullName>
    </submittedName>
</protein>
<dbReference type="VEuPathDB" id="TriTrypDB:TcCL_NonESM00960"/>
<dbReference type="SUPFAM" id="SSF57863">
    <property type="entry name" value="ArfGap/RecO-like zinc finger"/>
    <property type="match status" value="1"/>
</dbReference>
<dbReference type="EMBL" id="PRFA01000017">
    <property type="protein sequence ID" value="PWU96993.1"/>
    <property type="molecule type" value="Genomic_DNA"/>
</dbReference>
<dbReference type="InterPro" id="IPR001164">
    <property type="entry name" value="ArfGAP_dom"/>
</dbReference>
<dbReference type="Proteomes" id="UP000246121">
    <property type="component" value="Unassembled WGS sequence"/>
</dbReference>
<feature type="region of interest" description="Disordered" evidence="6">
    <location>
        <begin position="287"/>
        <end position="307"/>
    </location>
</feature>
<dbReference type="CDD" id="cd08830">
    <property type="entry name" value="ArfGap_ArfGap1"/>
    <property type="match status" value="1"/>
</dbReference>
<evidence type="ECO:0000259" key="7">
    <source>
        <dbReference type="PROSITE" id="PS50115"/>
    </source>
</evidence>
<evidence type="ECO:0000256" key="5">
    <source>
        <dbReference type="PROSITE-ProRule" id="PRU00288"/>
    </source>
</evidence>
<proteinExistence type="predicted"/>
<dbReference type="VEuPathDB" id="TriTrypDB:C3747_12g109"/>
<evidence type="ECO:0000256" key="3">
    <source>
        <dbReference type="ARBA" id="ARBA00022771"/>
    </source>
</evidence>
<dbReference type="InterPro" id="IPR037278">
    <property type="entry name" value="ARFGAP/RecO"/>
</dbReference>
<evidence type="ECO:0000256" key="2">
    <source>
        <dbReference type="ARBA" id="ARBA00022723"/>
    </source>
</evidence>
<dbReference type="PANTHER" id="PTHR45686:SF4">
    <property type="entry name" value="ADP-RIBOSYLATION FACTOR GTPASE ACTIVATING PROTEIN 3, ISOFORM H"/>
    <property type="match status" value="1"/>
</dbReference>